<dbReference type="NCBIfam" id="NF003451">
    <property type="entry name" value="PRK05022.1"/>
    <property type="match status" value="1"/>
</dbReference>
<keyword evidence="1" id="KW-0547">Nucleotide-binding</keyword>
<dbReference type="Proteomes" id="UP000271137">
    <property type="component" value="Unassembled WGS sequence"/>
</dbReference>
<evidence type="ECO:0000256" key="3">
    <source>
        <dbReference type="ARBA" id="ARBA00023015"/>
    </source>
</evidence>
<dbReference type="InterPro" id="IPR029016">
    <property type="entry name" value="GAF-like_dom_sf"/>
</dbReference>
<dbReference type="PROSITE" id="PS00676">
    <property type="entry name" value="SIGMA54_INTERACT_2"/>
    <property type="match status" value="1"/>
</dbReference>
<dbReference type="Gene3D" id="1.10.8.60">
    <property type="match status" value="1"/>
</dbReference>
<evidence type="ECO:0000256" key="2">
    <source>
        <dbReference type="ARBA" id="ARBA00022840"/>
    </source>
</evidence>
<accession>A0ABY0A0X0</accession>
<comment type="caution">
    <text evidence="7">The sequence shown here is derived from an EMBL/GenBank/DDBJ whole genome shotgun (WGS) entry which is preliminary data.</text>
</comment>
<dbReference type="PANTHER" id="PTHR32071:SF35">
    <property type="entry name" value="ANAEROBIC NITRIC OXIDE REDUCTASE TRANSCRIPTION REGULATOR NORR"/>
    <property type="match status" value="1"/>
</dbReference>
<dbReference type="RefSeq" id="WP_125966574.1">
    <property type="nucleotide sequence ID" value="NZ_RXFQ01000019.1"/>
</dbReference>
<protein>
    <submittedName>
        <fullName evidence="7">Nitric oxide reductase transcriptional regulator NorR</fullName>
    </submittedName>
</protein>
<gene>
    <name evidence="7" type="primary">norR</name>
    <name evidence="7" type="ORF">EJO66_26125</name>
</gene>
<dbReference type="SUPFAM" id="SSF52540">
    <property type="entry name" value="P-loop containing nucleoside triphosphate hydrolases"/>
    <property type="match status" value="1"/>
</dbReference>
<evidence type="ECO:0000256" key="1">
    <source>
        <dbReference type="ARBA" id="ARBA00022741"/>
    </source>
</evidence>
<dbReference type="InterPro" id="IPR002078">
    <property type="entry name" value="Sigma_54_int"/>
</dbReference>
<evidence type="ECO:0000256" key="4">
    <source>
        <dbReference type="ARBA" id="ARBA00023125"/>
    </source>
</evidence>
<dbReference type="Pfam" id="PF25601">
    <property type="entry name" value="AAA_lid_14"/>
    <property type="match status" value="1"/>
</dbReference>
<reference evidence="7 8" key="1">
    <citation type="submission" date="2018-12" db="EMBL/GenBank/DDBJ databases">
        <title>The genome sequences of strain 502.</title>
        <authorList>
            <person name="Gao J."/>
            <person name="Sun J."/>
        </authorList>
    </citation>
    <scope>NUCLEOTIDE SEQUENCE [LARGE SCALE GENOMIC DNA]</scope>
    <source>
        <strain evidence="7 8">502</strain>
    </source>
</reference>
<organism evidence="7 8">
    <name type="scientific">Variovorax beijingensis</name>
    <dbReference type="NCBI Taxonomy" id="2496117"/>
    <lineage>
        <taxon>Bacteria</taxon>
        <taxon>Pseudomonadati</taxon>
        <taxon>Pseudomonadota</taxon>
        <taxon>Betaproteobacteria</taxon>
        <taxon>Burkholderiales</taxon>
        <taxon>Comamonadaceae</taxon>
        <taxon>Variovorax</taxon>
    </lineage>
</organism>
<dbReference type="CDD" id="cd00009">
    <property type="entry name" value="AAA"/>
    <property type="match status" value="1"/>
</dbReference>
<dbReference type="Pfam" id="PF00158">
    <property type="entry name" value="Sigma54_activat"/>
    <property type="match status" value="1"/>
</dbReference>
<dbReference type="PROSITE" id="PS00688">
    <property type="entry name" value="SIGMA54_INTERACT_3"/>
    <property type="match status" value="1"/>
</dbReference>
<keyword evidence="8" id="KW-1185">Reference proteome</keyword>
<dbReference type="Gene3D" id="3.40.50.300">
    <property type="entry name" value="P-loop containing nucleotide triphosphate hydrolases"/>
    <property type="match status" value="1"/>
</dbReference>
<dbReference type="InterPro" id="IPR058031">
    <property type="entry name" value="AAA_lid_NorR"/>
</dbReference>
<dbReference type="Gene3D" id="3.30.450.40">
    <property type="match status" value="1"/>
</dbReference>
<evidence type="ECO:0000313" key="8">
    <source>
        <dbReference type="Proteomes" id="UP000271137"/>
    </source>
</evidence>
<dbReference type="SUPFAM" id="SSF55781">
    <property type="entry name" value="GAF domain-like"/>
    <property type="match status" value="1"/>
</dbReference>
<evidence type="ECO:0000256" key="5">
    <source>
        <dbReference type="ARBA" id="ARBA00023163"/>
    </source>
</evidence>
<dbReference type="InterPro" id="IPR025943">
    <property type="entry name" value="Sigma_54_int_dom_ATP-bd_2"/>
</dbReference>
<dbReference type="InterPro" id="IPR009057">
    <property type="entry name" value="Homeodomain-like_sf"/>
</dbReference>
<dbReference type="EMBL" id="RXFQ01000019">
    <property type="protein sequence ID" value="RSZ30550.1"/>
    <property type="molecule type" value="Genomic_DNA"/>
</dbReference>
<keyword evidence="4" id="KW-0238">DNA-binding</keyword>
<dbReference type="SUPFAM" id="SSF46689">
    <property type="entry name" value="Homeodomain-like"/>
    <property type="match status" value="1"/>
</dbReference>
<name>A0ABY0A0X0_9BURK</name>
<dbReference type="InterPro" id="IPR025944">
    <property type="entry name" value="Sigma_54_int_dom_CS"/>
</dbReference>
<keyword evidence="3" id="KW-0805">Transcription regulation</keyword>
<sequence>MTTISVNSTTNEEIAATEAQRYRALLAAARGLVRCDAAALLRLDGDVLRPLAVDGLNDETLGRQFPVASHPRFARLLESERGLRFAQDCGLPDPYDGLVAGQPGILPVHDCMGAPLRLRGATWGLLTLDALEAGAFEAVGPAQLDALVALVETGIEAAHTIQEMEARAMREQAVAQALRSGRGATRELLGSSPAMKQLCSEIDTVAVSDLTVLLLGETGVGKDLVAQRLHARSRRSDEPLVQVNCAALPETLADSELFGHKRGAFTGAVQDRSGKFEIADGGTLFLDEVGELPLTVQAKLLRVLQSGELQRPGSDRTLKVDVRVIAATNRDLPAAIAQGRFRADLYHRLSVYPLVVPPLRERGRDVVALAGGFLEENQHRLGARNLRLSPAAKAALLAHGWPGNVRELEHVISRASLRAFREQRRGARWTAIEPHHLALEAAAAGGPATPPAPPAPVPAGQHAGLAGPTGGTLRAATEAFQRAWLADALARHRGHVANAAREAGIDRSNFHRTLRKLGVPRPGGTP</sequence>
<dbReference type="SMART" id="SM00382">
    <property type="entry name" value="AAA"/>
    <property type="match status" value="1"/>
</dbReference>
<dbReference type="Pfam" id="PF02954">
    <property type="entry name" value="HTH_8"/>
    <property type="match status" value="1"/>
</dbReference>
<proteinExistence type="predicted"/>
<dbReference type="PROSITE" id="PS50045">
    <property type="entry name" value="SIGMA54_INTERACT_4"/>
    <property type="match status" value="1"/>
</dbReference>
<dbReference type="InterPro" id="IPR027417">
    <property type="entry name" value="P-loop_NTPase"/>
</dbReference>
<keyword evidence="2" id="KW-0067">ATP-binding</keyword>
<dbReference type="Gene3D" id="1.10.10.60">
    <property type="entry name" value="Homeodomain-like"/>
    <property type="match status" value="1"/>
</dbReference>
<feature type="domain" description="Sigma-54 factor interaction" evidence="6">
    <location>
        <begin position="188"/>
        <end position="417"/>
    </location>
</feature>
<evidence type="ECO:0000259" key="6">
    <source>
        <dbReference type="PROSITE" id="PS50045"/>
    </source>
</evidence>
<keyword evidence="5" id="KW-0804">Transcription</keyword>
<evidence type="ECO:0000313" key="7">
    <source>
        <dbReference type="EMBL" id="RSZ30550.1"/>
    </source>
</evidence>
<dbReference type="InterPro" id="IPR003018">
    <property type="entry name" value="GAF"/>
</dbReference>
<dbReference type="PANTHER" id="PTHR32071">
    <property type="entry name" value="TRANSCRIPTIONAL REGULATORY PROTEIN"/>
    <property type="match status" value="1"/>
</dbReference>
<dbReference type="InterPro" id="IPR025662">
    <property type="entry name" value="Sigma_54_int_dom_ATP-bd_1"/>
</dbReference>
<dbReference type="Pfam" id="PF01590">
    <property type="entry name" value="GAF"/>
    <property type="match status" value="1"/>
</dbReference>
<dbReference type="InterPro" id="IPR003593">
    <property type="entry name" value="AAA+_ATPase"/>
</dbReference>
<dbReference type="InterPro" id="IPR002197">
    <property type="entry name" value="HTH_Fis"/>
</dbReference>
<dbReference type="PROSITE" id="PS00675">
    <property type="entry name" value="SIGMA54_INTERACT_1"/>
    <property type="match status" value="1"/>
</dbReference>